<reference evidence="1 2" key="1">
    <citation type="journal article" date="2019" name="Commun. Biol.">
        <title>The bagworm genome reveals a unique fibroin gene that provides high tensile strength.</title>
        <authorList>
            <person name="Kono N."/>
            <person name="Nakamura H."/>
            <person name="Ohtoshi R."/>
            <person name="Tomita M."/>
            <person name="Numata K."/>
            <person name="Arakawa K."/>
        </authorList>
    </citation>
    <scope>NUCLEOTIDE SEQUENCE [LARGE SCALE GENOMIC DNA]</scope>
</reference>
<keyword evidence="2" id="KW-1185">Reference proteome</keyword>
<name>A0A4C1ZLF6_EUMVA</name>
<dbReference type="EMBL" id="BGZK01001855">
    <property type="protein sequence ID" value="GBP87375.1"/>
    <property type="molecule type" value="Genomic_DNA"/>
</dbReference>
<sequence length="125" mass="13507">MDDTLILLTQIEEFGPSKALDASPVQVEGLCRLLSSTSGNPTRDFRERLLRPSRLITQAGAAGTPSVVLRILRGHERRRWDAANPSCGTPSVWSAVGADVMPASGRGTTRFPVGEAASYFIRPSR</sequence>
<evidence type="ECO:0000313" key="1">
    <source>
        <dbReference type="EMBL" id="GBP87375.1"/>
    </source>
</evidence>
<organism evidence="1 2">
    <name type="scientific">Eumeta variegata</name>
    <name type="common">Bagworm moth</name>
    <name type="synonym">Eumeta japonica</name>
    <dbReference type="NCBI Taxonomy" id="151549"/>
    <lineage>
        <taxon>Eukaryota</taxon>
        <taxon>Metazoa</taxon>
        <taxon>Ecdysozoa</taxon>
        <taxon>Arthropoda</taxon>
        <taxon>Hexapoda</taxon>
        <taxon>Insecta</taxon>
        <taxon>Pterygota</taxon>
        <taxon>Neoptera</taxon>
        <taxon>Endopterygota</taxon>
        <taxon>Lepidoptera</taxon>
        <taxon>Glossata</taxon>
        <taxon>Ditrysia</taxon>
        <taxon>Tineoidea</taxon>
        <taxon>Psychidae</taxon>
        <taxon>Oiketicinae</taxon>
        <taxon>Eumeta</taxon>
    </lineage>
</organism>
<dbReference type="AlphaFoldDB" id="A0A4C1ZLF6"/>
<gene>
    <name evidence="1" type="ORF">EVAR_65236_1</name>
</gene>
<accession>A0A4C1ZLF6</accession>
<comment type="caution">
    <text evidence="1">The sequence shown here is derived from an EMBL/GenBank/DDBJ whole genome shotgun (WGS) entry which is preliminary data.</text>
</comment>
<dbReference type="Proteomes" id="UP000299102">
    <property type="component" value="Unassembled WGS sequence"/>
</dbReference>
<proteinExistence type="predicted"/>
<evidence type="ECO:0000313" key="2">
    <source>
        <dbReference type="Proteomes" id="UP000299102"/>
    </source>
</evidence>
<protein>
    <submittedName>
        <fullName evidence="1">Uncharacterized protein</fullName>
    </submittedName>
</protein>